<feature type="region of interest" description="Disordered" evidence="1">
    <location>
        <begin position="60"/>
        <end position="81"/>
    </location>
</feature>
<dbReference type="EnsemblPlants" id="AET3Gv21045100.6">
    <property type="protein sequence ID" value="AET3Gv21045100.6"/>
    <property type="gene ID" value="AET3Gv21045100"/>
</dbReference>
<dbReference type="Gramene" id="AET3Gv21045100.6">
    <property type="protein sequence ID" value="AET3Gv21045100.6"/>
    <property type="gene ID" value="AET3Gv21045100"/>
</dbReference>
<sequence>GRKHHYKYPLIFRLQLISSCKSTHFHKTHTMVGTKLVALGYVVLLSIGLANAARVVRFGSGSATGKGEGGGEGGGTVSGGG</sequence>
<feature type="transmembrane region" description="Helical" evidence="2">
    <location>
        <begin position="36"/>
        <end position="56"/>
    </location>
</feature>
<feature type="compositionally biased region" description="Gly residues" evidence="1">
    <location>
        <begin position="62"/>
        <end position="81"/>
    </location>
</feature>
<keyword evidence="2" id="KW-0472">Membrane</keyword>
<accession>A0A453GJD7</accession>
<evidence type="ECO:0000256" key="2">
    <source>
        <dbReference type="SAM" id="Phobius"/>
    </source>
</evidence>
<reference evidence="3" key="5">
    <citation type="journal article" date="2021" name="G3 (Bethesda)">
        <title>Aegilops tauschii genome assembly Aet v5.0 features greater sequence contiguity and improved annotation.</title>
        <authorList>
            <person name="Wang L."/>
            <person name="Zhu T."/>
            <person name="Rodriguez J.C."/>
            <person name="Deal K.R."/>
            <person name="Dubcovsky J."/>
            <person name="McGuire P.E."/>
            <person name="Lux T."/>
            <person name="Spannagl M."/>
            <person name="Mayer K.F.X."/>
            <person name="Baldrich P."/>
            <person name="Meyers B.C."/>
            <person name="Huo N."/>
            <person name="Gu Y.Q."/>
            <person name="Zhou H."/>
            <person name="Devos K.M."/>
            <person name="Bennetzen J.L."/>
            <person name="Unver T."/>
            <person name="Budak H."/>
            <person name="Gulick P.J."/>
            <person name="Galiba G."/>
            <person name="Kalapos B."/>
            <person name="Nelson D.R."/>
            <person name="Li P."/>
            <person name="You F.M."/>
            <person name="Luo M.C."/>
            <person name="Dvorak J."/>
        </authorList>
    </citation>
    <scope>NUCLEOTIDE SEQUENCE [LARGE SCALE GENOMIC DNA]</scope>
    <source>
        <strain evidence="3">cv. AL8/78</strain>
    </source>
</reference>
<evidence type="ECO:0000256" key="1">
    <source>
        <dbReference type="SAM" id="MobiDB-lite"/>
    </source>
</evidence>
<keyword evidence="2" id="KW-0812">Transmembrane</keyword>
<evidence type="ECO:0000313" key="3">
    <source>
        <dbReference type="EnsemblPlants" id="AET3Gv21045100.6"/>
    </source>
</evidence>
<keyword evidence="2" id="KW-1133">Transmembrane helix</keyword>
<dbReference type="AlphaFoldDB" id="A0A453GJD7"/>
<protein>
    <submittedName>
        <fullName evidence="3">Uncharacterized protein</fullName>
    </submittedName>
</protein>
<organism evidence="3 4">
    <name type="scientific">Aegilops tauschii subsp. strangulata</name>
    <name type="common">Goatgrass</name>
    <dbReference type="NCBI Taxonomy" id="200361"/>
    <lineage>
        <taxon>Eukaryota</taxon>
        <taxon>Viridiplantae</taxon>
        <taxon>Streptophyta</taxon>
        <taxon>Embryophyta</taxon>
        <taxon>Tracheophyta</taxon>
        <taxon>Spermatophyta</taxon>
        <taxon>Magnoliopsida</taxon>
        <taxon>Liliopsida</taxon>
        <taxon>Poales</taxon>
        <taxon>Poaceae</taxon>
        <taxon>BOP clade</taxon>
        <taxon>Pooideae</taxon>
        <taxon>Triticodae</taxon>
        <taxon>Triticeae</taxon>
        <taxon>Triticinae</taxon>
        <taxon>Aegilops</taxon>
    </lineage>
</organism>
<reference evidence="4" key="2">
    <citation type="journal article" date="2017" name="Nat. Plants">
        <title>The Aegilops tauschii genome reveals multiple impacts of transposons.</title>
        <authorList>
            <person name="Zhao G."/>
            <person name="Zou C."/>
            <person name="Li K."/>
            <person name="Wang K."/>
            <person name="Li T."/>
            <person name="Gao L."/>
            <person name="Zhang X."/>
            <person name="Wang H."/>
            <person name="Yang Z."/>
            <person name="Liu X."/>
            <person name="Jiang W."/>
            <person name="Mao L."/>
            <person name="Kong X."/>
            <person name="Jiao Y."/>
            <person name="Jia J."/>
        </authorList>
    </citation>
    <scope>NUCLEOTIDE SEQUENCE [LARGE SCALE GENOMIC DNA]</scope>
    <source>
        <strain evidence="4">cv. AL8/78</strain>
    </source>
</reference>
<reference evidence="3" key="3">
    <citation type="journal article" date="2017" name="Nature">
        <title>Genome sequence of the progenitor of the wheat D genome Aegilops tauschii.</title>
        <authorList>
            <person name="Luo M.C."/>
            <person name="Gu Y.Q."/>
            <person name="Puiu D."/>
            <person name="Wang H."/>
            <person name="Twardziok S.O."/>
            <person name="Deal K.R."/>
            <person name="Huo N."/>
            <person name="Zhu T."/>
            <person name="Wang L."/>
            <person name="Wang Y."/>
            <person name="McGuire P.E."/>
            <person name="Liu S."/>
            <person name="Long H."/>
            <person name="Ramasamy R.K."/>
            <person name="Rodriguez J.C."/>
            <person name="Van S.L."/>
            <person name="Yuan L."/>
            <person name="Wang Z."/>
            <person name="Xia Z."/>
            <person name="Xiao L."/>
            <person name="Anderson O.D."/>
            <person name="Ouyang S."/>
            <person name="Liang Y."/>
            <person name="Zimin A.V."/>
            <person name="Pertea G."/>
            <person name="Qi P."/>
            <person name="Bennetzen J.L."/>
            <person name="Dai X."/>
            <person name="Dawson M.W."/>
            <person name="Muller H.G."/>
            <person name="Kugler K."/>
            <person name="Rivarola-Duarte L."/>
            <person name="Spannagl M."/>
            <person name="Mayer K.F.X."/>
            <person name="Lu F.H."/>
            <person name="Bevan M.W."/>
            <person name="Leroy P."/>
            <person name="Li P."/>
            <person name="You F.M."/>
            <person name="Sun Q."/>
            <person name="Liu Z."/>
            <person name="Lyons E."/>
            <person name="Wicker T."/>
            <person name="Salzberg S.L."/>
            <person name="Devos K.M."/>
            <person name="Dvorak J."/>
        </authorList>
    </citation>
    <scope>NUCLEOTIDE SEQUENCE [LARGE SCALE GENOMIC DNA]</scope>
    <source>
        <strain evidence="3">cv. AL8/78</strain>
    </source>
</reference>
<evidence type="ECO:0000313" key="4">
    <source>
        <dbReference type="Proteomes" id="UP000015105"/>
    </source>
</evidence>
<reference evidence="3" key="4">
    <citation type="submission" date="2019-03" db="UniProtKB">
        <authorList>
            <consortium name="EnsemblPlants"/>
        </authorList>
    </citation>
    <scope>IDENTIFICATION</scope>
</reference>
<reference evidence="4" key="1">
    <citation type="journal article" date="2014" name="Science">
        <title>Ancient hybridizations among the ancestral genomes of bread wheat.</title>
        <authorList>
            <consortium name="International Wheat Genome Sequencing Consortium,"/>
            <person name="Marcussen T."/>
            <person name="Sandve S.R."/>
            <person name="Heier L."/>
            <person name="Spannagl M."/>
            <person name="Pfeifer M."/>
            <person name="Jakobsen K.S."/>
            <person name="Wulff B.B."/>
            <person name="Steuernagel B."/>
            <person name="Mayer K.F."/>
            <person name="Olsen O.A."/>
        </authorList>
    </citation>
    <scope>NUCLEOTIDE SEQUENCE [LARGE SCALE GENOMIC DNA]</scope>
    <source>
        <strain evidence="4">cv. AL8/78</strain>
    </source>
</reference>
<dbReference type="Proteomes" id="UP000015105">
    <property type="component" value="Chromosome 3D"/>
</dbReference>
<proteinExistence type="predicted"/>
<keyword evidence="4" id="KW-1185">Reference proteome</keyword>
<name>A0A453GJD7_AEGTS</name>